<dbReference type="Proteomes" id="UP000823612">
    <property type="component" value="Unassembled WGS sequence"/>
</dbReference>
<evidence type="ECO:0000256" key="8">
    <source>
        <dbReference type="SAM" id="MobiDB-lite"/>
    </source>
</evidence>
<evidence type="ECO:0000256" key="5">
    <source>
        <dbReference type="ARBA" id="ARBA00022755"/>
    </source>
</evidence>
<feature type="region of interest" description="Disordered" evidence="8">
    <location>
        <begin position="103"/>
        <end position="123"/>
    </location>
</feature>
<dbReference type="GO" id="GO:0004642">
    <property type="term" value="F:phosphoribosylformylglycinamidine synthase activity"/>
    <property type="evidence" value="ECO:0007669"/>
    <property type="project" value="InterPro"/>
</dbReference>
<feature type="domain" description="Phosphoribosylformylglycinamidine synthase linker" evidence="11">
    <location>
        <begin position="294"/>
        <end position="334"/>
    </location>
</feature>
<proteinExistence type="predicted"/>
<evidence type="ECO:0000259" key="11">
    <source>
        <dbReference type="Pfam" id="PF18072"/>
    </source>
</evidence>
<evidence type="ECO:0000256" key="2">
    <source>
        <dbReference type="ARBA" id="ARBA00022598"/>
    </source>
</evidence>
<dbReference type="InterPro" id="IPR036921">
    <property type="entry name" value="PurM-like_N_sf"/>
</dbReference>
<evidence type="ECO:0000259" key="9">
    <source>
        <dbReference type="Pfam" id="PF00586"/>
    </source>
</evidence>
<organism evidence="12 13">
    <name type="scientific">Candidatus Pullibacteroides excrementavium</name>
    <dbReference type="NCBI Taxonomy" id="2840905"/>
    <lineage>
        <taxon>Bacteria</taxon>
        <taxon>Pseudomonadati</taxon>
        <taxon>Bacteroidota</taxon>
        <taxon>Bacteroidia</taxon>
        <taxon>Bacteroidales</taxon>
        <taxon>Candidatus Pullibacteroides</taxon>
    </lineage>
</organism>
<evidence type="ECO:0000256" key="6">
    <source>
        <dbReference type="ARBA" id="ARBA00022840"/>
    </source>
</evidence>
<feature type="domain" description="PurM-like C-terminal" evidence="10">
    <location>
        <begin position="792"/>
        <end position="928"/>
    </location>
</feature>
<accession>A0A9D9DSS2</accession>
<keyword evidence="6" id="KW-0067">ATP-binding</keyword>
<feature type="compositionally biased region" description="Basic and acidic residues" evidence="8">
    <location>
        <begin position="18"/>
        <end position="33"/>
    </location>
</feature>
<dbReference type="Gene3D" id="3.90.650.10">
    <property type="entry name" value="PurM-like C-terminal domain"/>
    <property type="match status" value="3"/>
</dbReference>
<dbReference type="InterPro" id="IPR016188">
    <property type="entry name" value="PurM-like_N"/>
</dbReference>
<keyword evidence="2" id="KW-0436">Ligase</keyword>
<dbReference type="InterPro" id="IPR041609">
    <property type="entry name" value="PurL_linker"/>
</dbReference>
<evidence type="ECO:0000313" key="13">
    <source>
        <dbReference type="Proteomes" id="UP000823612"/>
    </source>
</evidence>
<reference evidence="12" key="2">
    <citation type="journal article" date="2021" name="PeerJ">
        <title>Extensive microbial diversity within the chicken gut microbiome revealed by metagenomics and culture.</title>
        <authorList>
            <person name="Gilroy R."/>
            <person name="Ravi A."/>
            <person name="Getino M."/>
            <person name="Pursley I."/>
            <person name="Horton D.L."/>
            <person name="Alikhan N.F."/>
            <person name="Baker D."/>
            <person name="Gharbi K."/>
            <person name="Hall N."/>
            <person name="Watson M."/>
            <person name="Adriaenssens E.M."/>
            <person name="Foster-Nyarko E."/>
            <person name="Jarju S."/>
            <person name="Secka A."/>
            <person name="Antonio M."/>
            <person name="Oren A."/>
            <person name="Chaudhuri R.R."/>
            <person name="La Ragione R."/>
            <person name="Hildebrand F."/>
            <person name="Pallen M.J."/>
        </authorList>
    </citation>
    <scope>NUCLEOTIDE SEQUENCE</scope>
    <source>
        <strain evidence="12">2889</strain>
    </source>
</reference>
<dbReference type="Gene3D" id="3.30.1330.10">
    <property type="entry name" value="PurM-like, N-terminal domain"/>
    <property type="match status" value="2"/>
</dbReference>
<dbReference type="PANTHER" id="PTHR43555">
    <property type="entry name" value="PHOSPHORIBOSYLFORMYLGLYCINAMIDINE SYNTHASE SUBUNIT PURL"/>
    <property type="match status" value="1"/>
</dbReference>
<evidence type="ECO:0000256" key="3">
    <source>
        <dbReference type="ARBA" id="ARBA00022723"/>
    </source>
</evidence>
<dbReference type="Pfam" id="PF18072">
    <property type="entry name" value="FGAR-AT_linker"/>
    <property type="match status" value="1"/>
</dbReference>
<feature type="region of interest" description="Disordered" evidence="8">
    <location>
        <begin position="148"/>
        <end position="191"/>
    </location>
</feature>
<feature type="compositionally biased region" description="Basic and acidic residues" evidence="8">
    <location>
        <begin position="164"/>
        <end position="180"/>
    </location>
</feature>
<dbReference type="CDD" id="cd02204">
    <property type="entry name" value="PurL_repeat2"/>
    <property type="match status" value="1"/>
</dbReference>
<feature type="region of interest" description="Disordered" evidence="8">
    <location>
        <begin position="1"/>
        <end position="33"/>
    </location>
</feature>
<feature type="compositionally biased region" description="Basic and acidic residues" evidence="8">
    <location>
        <begin position="108"/>
        <end position="118"/>
    </location>
</feature>
<comment type="caution">
    <text evidence="12">The sequence shown here is derived from an EMBL/GenBank/DDBJ whole genome shotgun (WGS) entry which is preliminary data.</text>
</comment>
<feature type="domain" description="PurM-like N-terminal" evidence="9">
    <location>
        <begin position="680"/>
        <end position="756"/>
    </location>
</feature>
<protein>
    <recommendedName>
        <fullName evidence="14">Phosphoribosylformylglycinamidine synthase</fullName>
    </recommendedName>
</protein>
<name>A0A9D9DSS2_9BACT</name>
<gene>
    <name evidence="12" type="ORF">IAB08_01800</name>
</gene>
<keyword evidence="4" id="KW-0547">Nucleotide-binding</keyword>
<keyword evidence="1" id="KW-0963">Cytoplasm</keyword>
<dbReference type="Pfam" id="PF02769">
    <property type="entry name" value="AIRS_C"/>
    <property type="match status" value="2"/>
</dbReference>
<dbReference type="Pfam" id="PF00586">
    <property type="entry name" value="AIRS"/>
    <property type="match status" value="1"/>
</dbReference>
<dbReference type="GO" id="GO:0006189">
    <property type="term" value="P:'de novo' IMP biosynthetic process"/>
    <property type="evidence" value="ECO:0007669"/>
    <property type="project" value="InterPro"/>
</dbReference>
<feature type="compositionally biased region" description="Low complexity" evidence="8">
    <location>
        <begin position="234"/>
        <end position="259"/>
    </location>
</feature>
<keyword evidence="5" id="KW-0658">Purine biosynthesis</keyword>
<dbReference type="EMBL" id="JADIMZ010000026">
    <property type="protein sequence ID" value="MBO8432013.1"/>
    <property type="molecule type" value="Genomic_DNA"/>
</dbReference>
<dbReference type="AlphaFoldDB" id="A0A9D9DSS2"/>
<evidence type="ECO:0000256" key="4">
    <source>
        <dbReference type="ARBA" id="ARBA00022741"/>
    </source>
</evidence>
<dbReference type="InterPro" id="IPR010074">
    <property type="entry name" value="PRibForGlyAmidine_synth_PurL"/>
</dbReference>
<dbReference type="GO" id="GO:0046872">
    <property type="term" value="F:metal ion binding"/>
    <property type="evidence" value="ECO:0007669"/>
    <property type="project" value="UniProtKB-KW"/>
</dbReference>
<dbReference type="GO" id="GO:0005524">
    <property type="term" value="F:ATP binding"/>
    <property type="evidence" value="ECO:0007669"/>
    <property type="project" value="UniProtKB-KW"/>
</dbReference>
<evidence type="ECO:0000259" key="10">
    <source>
        <dbReference type="Pfam" id="PF02769"/>
    </source>
</evidence>
<feature type="region of interest" description="Disordered" evidence="8">
    <location>
        <begin position="212"/>
        <end position="287"/>
    </location>
</feature>
<dbReference type="SUPFAM" id="SSF55326">
    <property type="entry name" value="PurM N-terminal domain-like"/>
    <property type="match status" value="1"/>
</dbReference>
<evidence type="ECO:0000256" key="7">
    <source>
        <dbReference type="ARBA" id="ARBA00022842"/>
    </source>
</evidence>
<feature type="domain" description="PurM-like C-terminal" evidence="10">
    <location>
        <begin position="483"/>
        <end position="592"/>
    </location>
</feature>
<dbReference type="InterPro" id="IPR010918">
    <property type="entry name" value="PurM-like_C_dom"/>
</dbReference>
<evidence type="ECO:0000256" key="1">
    <source>
        <dbReference type="ARBA" id="ARBA00022490"/>
    </source>
</evidence>
<reference evidence="12" key="1">
    <citation type="submission" date="2020-10" db="EMBL/GenBank/DDBJ databases">
        <authorList>
            <person name="Gilroy R."/>
        </authorList>
    </citation>
    <scope>NUCLEOTIDE SEQUENCE</scope>
    <source>
        <strain evidence="12">2889</strain>
    </source>
</reference>
<keyword evidence="7" id="KW-0460">Magnesium</keyword>
<keyword evidence="3" id="KW-0479">Metal-binding</keyword>
<dbReference type="InterPro" id="IPR036676">
    <property type="entry name" value="PurM-like_C_sf"/>
</dbReference>
<evidence type="ECO:0008006" key="14">
    <source>
        <dbReference type="Google" id="ProtNLM"/>
    </source>
</evidence>
<evidence type="ECO:0000313" key="12">
    <source>
        <dbReference type="EMBL" id="MBO8432013.1"/>
    </source>
</evidence>
<sequence>MTTASNPKKRPASKASASKKEAEKTNSKQEKAVKALRVAKDQVEKAATDVKKTVKAVKKQIDTEENRTKVKAAARLSKMKAVKAKDKAETLLQKTKAKAEEVMGQMEKAAKGHPKAEAALKQAKQAKAKVESAGEMLKEVKDTMAKQGAKAQKATKKAVGKTKSALDKAVKTAQKFKDTVDTPANRAKVKDAAYSIGSSLKEAVGDVIKEVSKARTASKAKTGKSKAQTEKAAPKATKSAKAKTGTARTATKSAAAKPAAGKKKVAAEKSADKPAASQSAKGGRADEDVTEFTAKELGLSTEEYGQIGQLLGHIPSFTELSLYARMWSEEVSYKNSIKWLRTLPWGSDSLPVGIPRALVSWGDGRFCALEVQSGFWMDGMKTWDDSLRLDLAVMARGGGMVTKAGFLRLGNPIVEKYPDLKEKQEKSGVYMEAVVAPVYGEVAALDLVSMGVGDGIPAEKEAISPADEVCLIEIPVPRPTDPEEKLRFVQEAVSALLQEKAVLALQAIGCPGLAGGILHICGAAGKGVRLDFSRCPSLLRDKESRELLMSSRPGCFVAVIRNGQGDALQEIFRKYSVNAWTIGEILAEDRLQCFEQGRLLADVPASSLVVGKGSPVYDRKYKEARNFAQCKRFDIHTVKDIDLEEAVEVARFLSRHVAPSMKCTKAGDNGILLLMCGNDAYVYANPMAGAQIAIAEAARVLACSGARPLCVAPCLNFGPPQNPEAYWQFVGAVKGMGAACEGLRLPVIGADVSFAKLQGGASKTEVACPTFLLCMPGVQEGESRVSGAFTRKGHAIYLLGKSVEDINGSRYLWEYRKQTYSPAPYFNLEEEYKLQRVVLDAIDSHLVESVRSVSSGGLFMALIESAKVNNLGFDIMVDDSFRLDSYLFGESQGRVIVTIDAAVDTEFKDLMMETKTPMVCLGEVTDGEILVDDCDFGTIEDYKRR</sequence>
<dbReference type="PANTHER" id="PTHR43555:SF1">
    <property type="entry name" value="PHOSPHORIBOSYLFORMYLGLYCINAMIDINE SYNTHASE SUBUNIT PURL"/>
    <property type="match status" value="1"/>
</dbReference>
<dbReference type="SUPFAM" id="SSF56042">
    <property type="entry name" value="PurM C-terminal domain-like"/>
    <property type="match status" value="2"/>
</dbReference>